<sequence length="245" mass="27441">MNYEGLYEKGKFPRTKRVLSYIANAAKEAWSSNVLAAKPAWWGRMAMSSRSGGGGGIKIIPIPGGFRIYHPNTGKYPYMKVLEKGRARYDIKAALLAGPRARMGEHGRYTIIPLSKNDNGSEVSPSNNQINSVMTKVRSYKEPNADGKIVSRNQYSYRTDPGMTGKGNVFATEQVYKNGHVQRSFMKFVTISERTRGWYYPAIPAQKILVGVKKDVEKALRSDSVKKAVAGDMKDLIRELIRQKK</sequence>
<evidence type="ECO:0000313" key="2">
    <source>
        <dbReference type="Proteomes" id="UP000297946"/>
    </source>
</evidence>
<gene>
    <name evidence="1" type="ORF">EHO57_13905</name>
</gene>
<dbReference type="EMBL" id="RQER01000008">
    <property type="protein sequence ID" value="TGJ99850.1"/>
    <property type="molecule type" value="Genomic_DNA"/>
</dbReference>
<accession>A0A5R2ATF8</accession>
<organism evidence="1 2">
    <name type="scientific">Leptospira langatensis</name>
    <dbReference type="NCBI Taxonomy" id="2484983"/>
    <lineage>
        <taxon>Bacteria</taxon>
        <taxon>Pseudomonadati</taxon>
        <taxon>Spirochaetota</taxon>
        <taxon>Spirochaetia</taxon>
        <taxon>Leptospirales</taxon>
        <taxon>Leptospiraceae</taxon>
        <taxon>Leptospira</taxon>
    </lineage>
</organism>
<dbReference type="Proteomes" id="UP000297946">
    <property type="component" value="Unassembled WGS sequence"/>
</dbReference>
<name>A0A5R2ATF8_9LEPT</name>
<comment type="caution">
    <text evidence="1">The sequence shown here is derived from an EMBL/GenBank/DDBJ whole genome shotgun (WGS) entry which is preliminary data.</text>
</comment>
<dbReference type="AlphaFoldDB" id="A0A5R2ATF8"/>
<dbReference type="RefSeq" id="WP_135698356.1">
    <property type="nucleotide sequence ID" value="NZ_RQER01000008.1"/>
</dbReference>
<reference evidence="1 2" key="1">
    <citation type="journal article" date="2019" name="PLoS Negl. Trop. Dis.">
        <title>Revisiting the worldwide diversity of Leptospira species in the environment.</title>
        <authorList>
            <person name="Vincent A.T."/>
            <person name="Schiettekatte O."/>
            <person name="Bourhy P."/>
            <person name="Veyrier F.J."/>
            <person name="Picardeau M."/>
        </authorList>
    </citation>
    <scope>NUCLEOTIDE SEQUENCE [LARGE SCALE GENOMIC DNA]</scope>
    <source>
        <strain evidence="1 2">SSW18</strain>
    </source>
</reference>
<proteinExistence type="predicted"/>
<protein>
    <submittedName>
        <fullName evidence="1">Uncharacterized protein</fullName>
    </submittedName>
</protein>
<evidence type="ECO:0000313" key="1">
    <source>
        <dbReference type="EMBL" id="TGJ99850.1"/>
    </source>
</evidence>